<keyword evidence="7" id="KW-1133">Transmembrane helix</keyword>
<keyword evidence="3" id="KW-0328">Glycosyltransferase</keyword>
<evidence type="ECO:0000256" key="5">
    <source>
        <dbReference type="ARBA" id="ARBA00022692"/>
    </source>
</evidence>
<evidence type="ECO:0000313" key="11">
    <source>
        <dbReference type="EMBL" id="CAI9727853.1"/>
    </source>
</evidence>
<dbReference type="AlphaFoldDB" id="A0AA36FAH5"/>
<accession>A0AA36FAH5</accession>
<dbReference type="Proteomes" id="UP001162480">
    <property type="component" value="Chromosome 9"/>
</dbReference>
<evidence type="ECO:0000256" key="9">
    <source>
        <dbReference type="ARBA" id="ARBA00023180"/>
    </source>
</evidence>
<protein>
    <submittedName>
        <fullName evidence="11">Beta-1,3-galactosyl-O-glycosyl-glycoprotein beta-1,6-N-acetylglucosaminyltransferase-like</fullName>
    </submittedName>
</protein>
<evidence type="ECO:0000256" key="1">
    <source>
        <dbReference type="ARBA" id="ARBA00004606"/>
    </source>
</evidence>
<comment type="subcellular location">
    <subcellularLocation>
        <location evidence="1">Membrane</location>
        <topology evidence="1">Single-pass type II membrane protein</topology>
    </subcellularLocation>
</comment>
<gene>
    <name evidence="11" type="ORF">OCTVUL_1B030284</name>
</gene>
<dbReference type="Pfam" id="PF02485">
    <property type="entry name" value="Branch"/>
    <property type="match status" value="1"/>
</dbReference>
<dbReference type="PANTHER" id="PTHR19297:SF191">
    <property type="entry name" value="PROTEIN XYLOSYLTRANSFERASE"/>
    <property type="match status" value="1"/>
</dbReference>
<evidence type="ECO:0000256" key="3">
    <source>
        <dbReference type="ARBA" id="ARBA00022676"/>
    </source>
</evidence>
<organism evidence="11 12">
    <name type="scientific">Octopus vulgaris</name>
    <name type="common">Common octopus</name>
    <dbReference type="NCBI Taxonomy" id="6645"/>
    <lineage>
        <taxon>Eukaryota</taxon>
        <taxon>Metazoa</taxon>
        <taxon>Spiralia</taxon>
        <taxon>Lophotrochozoa</taxon>
        <taxon>Mollusca</taxon>
        <taxon>Cephalopoda</taxon>
        <taxon>Coleoidea</taxon>
        <taxon>Octopodiformes</taxon>
        <taxon>Octopoda</taxon>
        <taxon>Incirrata</taxon>
        <taxon>Octopodidae</taxon>
        <taxon>Octopus</taxon>
    </lineage>
</organism>
<keyword evidence="12" id="KW-1185">Reference proteome</keyword>
<comment type="pathway">
    <text evidence="2">Protein modification; protein glycosylation.</text>
</comment>
<evidence type="ECO:0000256" key="6">
    <source>
        <dbReference type="ARBA" id="ARBA00022968"/>
    </source>
</evidence>
<name>A0AA36FAH5_OCTVU</name>
<dbReference type="EMBL" id="OX597822">
    <property type="protein sequence ID" value="CAI9727853.1"/>
    <property type="molecule type" value="Genomic_DNA"/>
</dbReference>
<keyword evidence="9" id="KW-0325">Glycoprotein</keyword>
<comment type="similarity">
    <text evidence="10">Belongs to the glycosyltransferase 14 family.</text>
</comment>
<reference evidence="11" key="1">
    <citation type="submission" date="2023-08" db="EMBL/GenBank/DDBJ databases">
        <authorList>
            <person name="Alioto T."/>
            <person name="Alioto T."/>
            <person name="Gomez Garrido J."/>
        </authorList>
    </citation>
    <scope>NUCLEOTIDE SEQUENCE</scope>
</reference>
<evidence type="ECO:0000256" key="10">
    <source>
        <dbReference type="ARBA" id="ARBA00038150"/>
    </source>
</evidence>
<evidence type="ECO:0000256" key="2">
    <source>
        <dbReference type="ARBA" id="ARBA00004922"/>
    </source>
</evidence>
<evidence type="ECO:0000256" key="7">
    <source>
        <dbReference type="ARBA" id="ARBA00022989"/>
    </source>
</evidence>
<dbReference type="GO" id="GO:0016020">
    <property type="term" value="C:membrane"/>
    <property type="evidence" value="ECO:0007669"/>
    <property type="project" value="UniProtKB-SubCell"/>
</dbReference>
<sequence>MIFSCKVFCLSLFRRRRLRKYCAFPYILYRQRTSSILTVLCICSVSLYLLNIRHSPPGNENALTYDAPPLGPFDCAALIRQDEFASSNAETYSTLHPHVSLPNGEYAKNLCQNCDEFRKRGRYISMNNVTKEEKDFPLAYSIVLYKEPDQVENLLRAIYRPHNYYCIHVDKSSDPLILSDMEAIAKCLPNVYIASRIIDVQWGQFSETEAELICMKDLLKYKKWKYFINLTGQEYPLKTNLQIVRIAKAFKGANDIAGVRGNYDFRTKFRYVNFRRMGLKPPSPHNITVSKGSIHITASRGYVEFLIMDRRSQDFINWVRDTRNPDETLFSTMNHNPHLRVPGSFNGTDIHKKPLISRFKLWKNINPNSCHGKWLRSVCVFGHDDLKQLTNSPKLFANKFEQGFMPMTLRCLSEWHYNRTRDEYDGKYVFSAKAYEKQRHVLLRIQ</sequence>
<proteinExistence type="inferred from homology"/>
<dbReference type="InterPro" id="IPR003406">
    <property type="entry name" value="Glyco_trans_14"/>
</dbReference>
<keyword evidence="6" id="KW-0735">Signal-anchor</keyword>
<dbReference type="PANTHER" id="PTHR19297">
    <property type="entry name" value="GLYCOSYLTRANSFERASE 14 FAMILY MEMBER"/>
    <property type="match status" value="1"/>
</dbReference>
<keyword evidence="5" id="KW-0812">Transmembrane</keyword>
<evidence type="ECO:0000256" key="4">
    <source>
        <dbReference type="ARBA" id="ARBA00022679"/>
    </source>
</evidence>
<keyword evidence="8" id="KW-0472">Membrane</keyword>
<dbReference type="GO" id="GO:0008375">
    <property type="term" value="F:acetylglucosaminyltransferase activity"/>
    <property type="evidence" value="ECO:0007669"/>
    <property type="project" value="TreeGrafter"/>
</dbReference>
<evidence type="ECO:0000256" key="8">
    <source>
        <dbReference type="ARBA" id="ARBA00023136"/>
    </source>
</evidence>
<evidence type="ECO:0000313" key="12">
    <source>
        <dbReference type="Proteomes" id="UP001162480"/>
    </source>
</evidence>
<keyword evidence="4" id="KW-0808">Transferase</keyword>